<protein>
    <submittedName>
        <fullName evidence="1">Uncharacterized protein</fullName>
    </submittedName>
</protein>
<evidence type="ECO:0000313" key="2">
    <source>
        <dbReference type="Proteomes" id="UP001163321"/>
    </source>
</evidence>
<keyword evidence="2" id="KW-1185">Reference proteome</keyword>
<sequence>MTTTRVTYFIKLIEDQQVDHTCHPKNSCPTDQMNQIPFACISSAYHMISRFFLASSIIFINLTFSISLASHFNLPSNKQHLEHGSILFTSRACTRCWSRYGNS</sequence>
<dbReference type="Proteomes" id="UP001163321">
    <property type="component" value="Chromosome 12"/>
</dbReference>
<organism evidence="1 2">
    <name type="scientific">Peronosclerospora sorghi</name>
    <dbReference type="NCBI Taxonomy" id="230839"/>
    <lineage>
        <taxon>Eukaryota</taxon>
        <taxon>Sar</taxon>
        <taxon>Stramenopiles</taxon>
        <taxon>Oomycota</taxon>
        <taxon>Peronosporomycetes</taxon>
        <taxon>Peronosporales</taxon>
        <taxon>Peronosporaceae</taxon>
        <taxon>Peronosclerospora</taxon>
    </lineage>
</organism>
<gene>
    <name evidence="1" type="ORF">PsorP6_011285</name>
</gene>
<comment type="caution">
    <text evidence="1">The sequence shown here is derived from an EMBL/GenBank/DDBJ whole genome shotgun (WGS) entry which is preliminary data.</text>
</comment>
<reference evidence="1 2" key="1">
    <citation type="journal article" date="2022" name="bioRxiv">
        <title>The genome of the oomycete Peronosclerospora sorghi, a cosmopolitan pathogen of maize and sorghum, is inflated with dispersed pseudogenes.</title>
        <authorList>
            <person name="Fletcher K."/>
            <person name="Martin F."/>
            <person name="Isakeit T."/>
            <person name="Cavanaugh K."/>
            <person name="Magill C."/>
            <person name="Michelmore R."/>
        </authorList>
    </citation>
    <scope>NUCLEOTIDE SEQUENCE [LARGE SCALE GENOMIC DNA]</scope>
    <source>
        <strain evidence="1">P6</strain>
    </source>
</reference>
<evidence type="ECO:0000313" key="1">
    <source>
        <dbReference type="EMBL" id="KAI9918311.1"/>
    </source>
</evidence>
<accession>A0ACC0WJ41</accession>
<proteinExistence type="predicted"/>
<name>A0ACC0WJ41_9STRA</name>
<dbReference type="EMBL" id="CM047591">
    <property type="protein sequence ID" value="KAI9918311.1"/>
    <property type="molecule type" value="Genomic_DNA"/>
</dbReference>